<evidence type="ECO:0000259" key="22">
    <source>
        <dbReference type="PROSITE" id="PS51296"/>
    </source>
</evidence>
<evidence type="ECO:0000256" key="2">
    <source>
        <dbReference type="ARBA" id="ARBA00004162"/>
    </source>
</evidence>
<dbReference type="GO" id="GO:0008121">
    <property type="term" value="F:quinol-cytochrome-c reductase activity"/>
    <property type="evidence" value="ECO:0007669"/>
    <property type="project" value="UniProtKB-EC"/>
</dbReference>
<evidence type="ECO:0000256" key="3">
    <source>
        <dbReference type="ARBA" id="ARBA00010651"/>
    </source>
</evidence>
<comment type="catalytic activity">
    <reaction evidence="19 20">
        <text>a quinol + 2 Fe(III)-[cytochrome c](out) = a quinone + 2 Fe(II)-[cytochrome c](out) + 2 H(+)(out)</text>
        <dbReference type="Rhea" id="RHEA:11484"/>
        <dbReference type="Rhea" id="RHEA-COMP:10350"/>
        <dbReference type="Rhea" id="RHEA-COMP:14399"/>
        <dbReference type="ChEBI" id="CHEBI:15378"/>
        <dbReference type="ChEBI" id="CHEBI:24646"/>
        <dbReference type="ChEBI" id="CHEBI:29033"/>
        <dbReference type="ChEBI" id="CHEBI:29034"/>
        <dbReference type="ChEBI" id="CHEBI:132124"/>
        <dbReference type="EC" id="7.1.1.8"/>
    </reaction>
</comment>
<dbReference type="InterPro" id="IPR036922">
    <property type="entry name" value="Rieske_2Fe-2S_sf"/>
</dbReference>
<dbReference type="GO" id="GO:0016491">
    <property type="term" value="F:oxidoreductase activity"/>
    <property type="evidence" value="ECO:0007669"/>
    <property type="project" value="UniProtKB-KW"/>
</dbReference>
<keyword evidence="15" id="KW-0408">Iron</keyword>
<proteinExistence type="inferred from homology"/>
<evidence type="ECO:0000256" key="14">
    <source>
        <dbReference type="ARBA" id="ARBA00022989"/>
    </source>
</evidence>
<dbReference type="GO" id="GO:0005886">
    <property type="term" value="C:plasma membrane"/>
    <property type="evidence" value="ECO:0007669"/>
    <property type="project" value="UniProtKB-SubCell"/>
</dbReference>
<dbReference type="RefSeq" id="WP_038559713.1">
    <property type="nucleotide sequence ID" value="NZ_CP007481.1"/>
</dbReference>
<dbReference type="GO" id="GO:0046872">
    <property type="term" value="F:metal ion binding"/>
    <property type="evidence" value="ECO:0007669"/>
    <property type="project" value="UniProtKB-KW"/>
</dbReference>
<evidence type="ECO:0000256" key="12">
    <source>
        <dbReference type="ARBA" id="ARBA00022967"/>
    </source>
</evidence>
<evidence type="ECO:0000256" key="19">
    <source>
        <dbReference type="ARBA" id="ARBA00029351"/>
    </source>
</evidence>
<comment type="similarity">
    <text evidence="3">Belongs to the Rieske iron-sulfur protein family.</text>
</comment>
<evidence type="ECO:0000256" key="1">
    <source>
        <dbReference type="ARBA" id="ARBA00002444"/>
    </source>
</evidence>
<dbReference type="CDD" id="cd03470">
    <property type="entry name" value="Rieske_cytochrome_bc1"/>
    <property type="match status" value="1"/>
</dbReference>
<dbReference type="AlphaFoldDB" id="X5HM71"/>
<dbReference type="Gene3D" id="1.20.5.510">
    <property type="entry name" value="Single helix bin"/>
    <property type="match status" value="1"/>
</dbReference>
<dbReference type="InterPro" id="IPR005805">
    <property type="entry name" value="Rieske_Fe-S_prot_C"/>
</dbReference>
<evidence type="ECO:0000256" key="4">
    <source>
        <dbReference type="ARBA" id="ARBA00011649"/>
    </source>
</evidence>
<keyword evidence="7 20" id="KW-0813">Transport</keyword>
<dbReference type="KEGG" id="nhm:NHE_0598"/>
<comment type="cofactor">
    <cofactor evidence="20">
        <name>[2Fe-2S] cluster</name>
        <dbReference type="ChEBI" id="CHEBI:190135"/>
    </cofactor>
    <text evidence="20">Binds 1 [2Fe-2S] cluster per subunit.</text>
</comment>
<evidence type="ECO:0000256" key="17">
    <source>
        <dbReference type="ARBA" id="ARBA00023136"/>
    </source>
</evidence>
<evidence type="ECO:0000256" key="21">
    <source>
        <dbReference type="RuleBase" id="RU004497"/>
    </source>
</evidence>
<keyword evidence="11" id="KW-0479">Metal-binding</keyword>
<evidence type="ECO:0000256" key="10">
    <source>
        <dbReference type="ARBA" id="ARBA00022714"/>
    </source>
</evidence>
<dbReference type="NCBIfam" id="TIGR01416">
    <property type="entry name" value="Rieske_proteo"/>
    <property type="match status" value="1"/>
</dbReference>
<dbReference type="PRINTS" id="PR00162">
    <property type="entry name" value="RIESKE"/>
</dbReference>
<accession>X5HM71</accession>
<comment type="subunit">
    <text evidence="4 21">The main subunits of complex b-c1 are: cytochrome b, cytochrome c1 and the Rieske protein.</text>
</comment>
<keyword evidence="16" id="KW-0411">Iron-sulfur</keyword>
<keyword evidence="12" id="KW-1278">Translocase</keyword>
<feature type="domain" description="Rieske" evidence="22">
    <location>
        <begin position="77"/>
        <end position="165"/>
    </location>
</feature>
<evidence type="ECO:0000256" key="5">
    <source>
        <dbReference type="ARBA" id="ARBA00012951"/>
    </source>
</evidence>
<dbReference type="Gene3D" id="2.102.10.10">
    <property type="entry name" value="Rieske [2Fe-2S] iron-sulphur domain"/>
    <property type="match status" value="1"/>
</dbReference>
<dbReference type="PANTHER" id="PTHR10134">
    <property type="entry name" value="CYTOCHROME B-C1 COMPLEX SUBUNIT RIESKE, MITOCHONDRIAL"/>
    <property type="match status" value="1"/>
</dbReference>
<evidence type="ECO:0000256" key="20">
    <source>
        <dbReference type="RuleBase" id="RU004494"/>
    </source>
</evidence>
<protein>
    <recommendedName>
        <fullName evidence="6 20">Ubiquinol-cytochrome c reductase iron-sulfur subunit</fullName>
        <ecNumber evidence="5 20">7.1.1.8</ecNumber>
    </recommendedName>
</protein>
<keyword evidence="24" id="KW-1185">Reference proteome</keyword>
<dbReference type="FunFam" id="2.102.10.10:FF:000001">
    <property type="entry name" value="Cytochrome b-c1 complex subunit Rieske, mitochondrial"/>
    <property type="match status" value="1"/>
</dbReference>
<dbReference type="Pfam" id="PF10399">
    <property type="entry name" value="UCR_Fe-S_N"/>
    <property type="match status" value="1"/>
</dbReference>
<dbReference type="EC" id="7.1.1.8" evidence="5 20"/>
<keyword evidence="13 20" id="KW-0249">Electron transport</keyword>
<evidence type="ECO:0000256" key="11">
    <source>
        <dbReference type="ARBA" id="ARBA00022723"/>
    </source>
</evidence>
<dbReference type="HOGENOM" id="CLU_055690_0_2_5"/>
<dbReference type="OrthoDB" id="9767869at2"/>
<evidence type="ECO:0000256" key="9">
    <source>
        <dbReference type="ARBA" id="ARBA00022692"/>
    </source>
</evidence>
<dbReference type="EMBL" id="CP007481">
    <property type="protein sequence ID" value="AHX11535.1"/>
    <property type="molecule type" value="Genomic_DNA"/>
</dbReference>
<comment type="subcellular location">
    <subcellularLocation>
        <location evidence="2">Cell membrane</location>
        <topology evidence="2">Single-pass membrane protein</topology>
    </subcellularLocation>
</comment>
<keyword evidence="8" id="KW-1003">Cell membrane</keyword>
<feature type="transmembrane region" description="Helical" evidence="20">
    <location>
        <begin position="9"/>
        <end position="30"/>
    </location>
</feature>
<evidence type="ECO:0000256" key="7">
    <source>
        <dbReference type="ARBA" id="ARBA00022448"/>
    </source>
</evidence>
<keyword evidence="10" id="KW-0001">2Fe-2S</keyword>
<dbReference type="Proteomes" id="UP000023755">
    <property type="component" value="Chromosome"/>
</dbReference>
<sequence>MIDKKKRDFIITTTIAFGTGGAVVATWPLLKSFGPAADVLAAATKEVNIGSIASGQSTKVMWQGKPVYIRNRTQQEIETAKKSDISSLRDPQLDSVRVQHGKENWLVVVGVCTHLGCVPISNPDGTFFCPCHGSYYDTSGRVVAGPAPANLVVPDYYFVNDTTVILGAKQKNA</sequence>
<keyword evidence="14 20" id="KW-1133">Transmembrane helix</keyword>
<dbReference type="STRING" id="1286528.NHE_0598"/>
<dbReference type="SUPFAM" id="SSF50022">
    <property type="entry name" value="ISP domain"/>
    <property type="match status" value="1"/>
</dbReference>
<reference evidence="23 24" key="1">
    <citation type="submission" date="2014-03" db="EMBL/GenBank/DDBJ databases">
        <title>Sequencing and Comparison of Genomes and Transcriptome Profiles of Human Ehrlichiosis Agents.</title>
        <authorList>
            <person name="Lin M."/>
            <person name="Daugherty S.C."/>
            <person name="Nagaraj S."/>
            <person name="Cheng Z."/>
            <person name="Xiong Q."/>
            <person name="Lin F.-Y."/>
            <person name="Sengamalay N."/>
            <person name="Ott S."/>
            <person name="Godinez A."/>
            <person name="Tallon L.J."/>
            <person name="Sadzewicz L."/>
            <person name="Fraser C.M."/>
            <person name="Dunning Hotopp J.C."/>
            <person name="Rikihisa Y."/>
        </authorList>
    </citation>
    <scope>NUCLEOTIDE SEQUENCE [LARGE SCALE GENOMIC DNA]</scope>
    <source>
        <strain evidence="23 24">Oregon</strain>
    </source>
</reference>
<keyword evidence="23" id="KW-0560">Oxidoreductase</keyword>
<dbReference type="PROSITE" id="PS51296">
    <property type="entry name" value="RIESKE"/>
    <property type="match status" value="1"/>
</dbReference>
<dbReference type="InterPro" id="IPR019470">
    <property type="entry name" value="Ubiq_cytC_Rdtase_Fe-S_su_TAT"/>
</dbReference>
<evidence type="ECO:0000313" key="24">
    <source>
        <dbReference type="Proteomes" id="UP000023755"/>
    </source>
</evidence>
<keyword evidence="17 20" id="KW-0472">Membrane</keyword>
<keyword evidence="9 20" id="KW-0812">Transmembrane</keyword>
<dbReference type="Pfam" id="PF00355">
    <property type="entry name" value="Rieske"/>
    <property type="match status" value="1"/>
</dbReference>
<gene>
    <name evidence="23" type="primary">petA</name>
    <name evidence="23" type="ORF">NHE_0598</name>
</gene>
<comment type="miscellaneous">
    <text evidence="20">The Rieske protein is a high potential 2Fe-2S protein.</text>
</comment>
<evidence type="ECO:0000256" key="15">
    <source>
        <dbReference type="ARBA" id="ARBA00023004"/>
    </source>
</evidence>
<organism evidence="23 24">
    <name type="scientific">Neorickettsia helminthoeca str. Oregon</name>
    <dbReference type="NCBI Taxonomy" id="1286528"/>
    <lineage>
        <taxon>Bacteria</taxon>
        <taxon>Pseudomonadati</taxon>
        <taxon>Pseudomonadota</taxon>
        <taxon>Alphaproteobacteria</taxon>
        <taxon>Rickettsiales</taxon>
        <taxon>Anaplasmataceae</taxon>
        <taxon>Neorickettsia</taxon>
    </lineage>
</organism>
<dbReference type="InterPro" id="IPR017941">
    <property type="entry name" value="Rieske_2Fe-2S"/>
</dbReference>
<evidence type="ECO:0000256" key="16">
    <source>
        <dbReference type="ARBA" id="ARBA00023014"/>
    </source>
</evidence>
<dbReference type="InterPro" id="IPR006317">
    <property type="entry name" value="Ubiquinol_cyt_c_Rdtase_Fe-S-su"/>
</dbReference>
<evidence type="ECO:0000256" key="6">
    <source>
        <dbReference type="ARBA" id="ARBA00019816"/>
    </source>
</evidence>
<dbReference type="InterPro" id="IPR014349">
    <property type="entry name" value="Rieske_Fe-S_prot"/>
</dbReference>
<keyword evidence="18" id="KW-1015">Disulfide bond</keyword>
<name>X5HM71_9RICK</name>
<evidence type="ECO:0000256" key="13">
    <source>
        <dbReference type="ARBA" id="ARBA00022982"/>
    </source>
</evidence>
<evidence type="ECO:0000256" key="8">
    <source>
        <dbReference type="ARBA" id="ARBA00022475"/>
    </source>
</evidence>
<comment type="function">
    <text evidence="1">Component of the ubiquinol-cytochrome c reductase complex (complex III or cytochrome b-c1 complex), which is a respiratory chain that generates an electrochemical potential coupled to ATP synthesis.</text>
</comment>
<evidence type="ECO:0000256" key="18">
    <source>
        <dbReference type="ARBA" id="ARBA00023157"/>
    </source>
</evidence>
<dbReference type="GO" id="GO:0051537">
    <property type="term" value="F:2 iron, 2 sulfur cluster binding"/>
    <property type="evidence" value="ECO:0007669"/>
    <property type="project" value="UniProtKB-KW"/>
</dbReference>
<evidence type="ECO:0000313" key="23">
    <source>
        <dbReference type="EMBL" id="AHX11535.1"/>
    </source>
</evidence>